<evidence type="ECO:0000256" key="3">
    <source>
        <dbReference type="ARBA" id="ARBA00022827"/>
    </source>
</evidence>
<dbReference type="Pfam" id="PF00743">
    <property type="entry name" value="FMO-like"/>
    <property type="match status" value="1"/>
</dbReference>
<evidence type="ECO:0008006" key="7">
    <source>
        <dbReference type="Google" id="ProtNLM"/>
    </source>
</evidence>
<keyword evidence="2" id="KW-0285">Flavoprotein</keyword>
<gene>
    <name evidence="5" type="ORF">CLO192961_LOCUS179548</name>
</gene>
<dbReference type="Proteomes" id="UP000766486">
    <property type="component" value="Unassembled WGS sequence"/>
</dbReference>
<accession>A0ABY6U7M0</accession>
<keyword evidence="4" id="KW-0560">Oxidoreductase</keyword>
<name>A0ABY6U7M0_BIOOC</name>
<dbReference type="InterPro" id="IPR036188">
    <property type="entry name" value="FAD/NAD-bd_sf"/>
</dbReference>
<dbReference type="Pfam" id="PF13450">
    <property type="entry name" value="NAD_binding_8"/>
    <property type="match status" value="1"/>
</dbReference>
<proteinExistence type="inferred from homology"/>
<dbReference type="InterPro" id="IPR020946">
    <property type="entry name" value="Flavin_mOase-like"/>
</dbReference>
<evidence type="ECO:0000256" key="2">
    <source>
        <dbReference type="ARBA" id="ARBA00022630"/>
    </source>
</evidence>
<comment type="similarity">
    <text evidence="1">Belongs to the FMO family.</text>
</comment>
<dbReference type="Gene3D" id="3.50.50.60">
    <property type="entry name" value="FAD/NAD(P)-binding domain"/>
    <property type="match status" value="2"/>
</dbReference>
<evidence type="ECO:0000256" key="1">
    <source>
        <dbReference type="ARBA" id="ARBA00009183"/>
    </source>
</evidence>
<reference evidence="5 6" key="1">
    <citation type="submission" date="2019-06" db="EMBL/GenBank/DDBJ databases">
        <authorList>
            <person name="Broberg M."/>
        </authorList>
    </citation>
    <scope>NUCLEOTIDE SEQUENCE [LARGE SCALE GENOMIC DNA]</scope>
</reference>
<sequence length="596" mass="66077">MSGLRKSYDVVVVGAGWFGLVAAKASKQLNPEAKMVVLEAAESCGGTWSRNRWFGLAAAKAYIELHPNDKVLVIEAESTVGGTWSKDRLYPGLKSNNLWGSYEYPDFPMSEEIYGVGYGQHIPAAVLHRYLTDFSKAFGVFDCIRFNTRVEAIECTSGGGWKLQVSNSKSGSDNAVFETEKLIVATGLTSEPNLPRYEGQETFTSEFFHAKDFCRKADVLKTAKSAVVVGAGKSAFDCAYACAVEGSASVHLVIRPTGEGPVWLAPPFVTPFKRMMEELLSTRLLTWFSPTIWGAEDGYGMARGFLHGTGIGNFLVGNFWNTLSSDVVQAHGYNDHPEVFKLKPWQNAMWTGSGVGIHNFDSNFFDLVRAGKIHVHLADINSVRDNKIRLSNGETIETDVVICATGWKKDPATKILNFDTGLKVQGAEREKLIAEADEQVLSSLPLLKDQPVLRHEVKKGEPLRNYRYIVPTQAVFNRNIAYAGMVSTVTTSIFATVQGLWISAFLDGKLNRSPKDDTTVVKETILHTQWNKWRYPCGYGASLPDFAFDSIPYVDMLLKDLGLRNHRKATDLAEIVEPYKPKDYKGLVEEWAGLHK</sequence>
<evidence type="ECO:0000313" key="6">
    <source>
        <dbReference type="Proteomes" id="UP000766486"/>
    </source>
</evidence>
<organism evidence="5 6">
    <name type="scientific">Bionectria ochroleuca</name>
    <name type="common">Gliocladium roseum</name>
    <dbReference type="NCBI Taxonomy" id="29856"/>
    <lineage>
        <taxon>Eukaryota</taxon>
        <taxon>Fungi</taxon>
        <taxon>Dikarya</taxon>
        <taxon>Ascomycota</taxon>
        <taxon>Pezizomycotina</taxon>
        <taxon>Sordariomycetes</taxon>
        <taxon>Hypocreomycetidae</taxon>
        <taxon>Hypocreales</taxon>
        <taxon>Bionectriaceae</taxon>
        <taxon>Clonostachys</taxon>
    </lineage>
</organism>
<dbReference type="SUPFAM" id="SSF51905">
    <property type="entry name" value="FAD/NAD(P)-binding domain"/>
    <property type="match status" value="4"/>
</dbReference>
<keyword evidence="6" id="KW-1185">Reference proteome</keyword>
<keyword evidence="3" id="KW-0274">FAD</keyword>
<comment type="caution">
    <text evidence="5">The sequence shown here is derived from an EMBL/GenBank/DDBJ whole genome shotgun (WGS) entry which is preliminary data.</text>
</comment>
<evidence type="ECO:0000313" key="5">
    <source>
        <dbReference type="EMBL" id="VUC26049.1"/>
    </source>
</evidence>
<evidence type="ECO:0000256" key="4">
    <source>
        <dbReference type="ARBA" id="ARBA00023002"/>
    </source>
</evidence>
<protein>
    <recommendedName>
        <fullName evidence="7">L-ornithine N(5)-oxygenase</fullName>
    </recommendedName>
</protein>
<dbReference type="EMBL" id="CABFNS010000742">
    <property type="protein sequence ID" value="VUC26049.1"/>
    <property type="molecule type" value="Genomic_DNA"/>
</dbReference>
<dbReference type="InterPro" id="IPR050346">
    <property type="entry name" value="FMO-like"/>
</dbReference>
<dbReference type="PANTHER" id="PTHR23023">
    <property type="entry name" value="DIMETHYLANILINE MONOOXYGENASE"/>
    <property type="match status" value="1"/>
</dbReference>